<dbReference type="PANTHER" id="PTHR12650:SF15">
    <property type="entry name" value="RIBOSOMAL PROTEIN S30, ISOFORM A"/>
    <property type="match status" value="1"/>
</dbReference>
<evidence type="ECO:0000256" key="4">
    <source>
        <dbReference type="RuleBase" id="RU364011"/>
    </source>
</evidence>
<keyword evidence="2 4" id="KW-0689">Ribosomal protein</keyword>
<comment type="caution">
    <text evidence="6">The sequence shown here is derived from an EMBL/GenBank/DDBJ whole genome shotgun (WGS) entry which is preliminary data.</text>
</comment>
<protein>
    <recommendedName>
        <fullName evidence="4">40S ribosomal protein S30</fullName>
    </recommendedName>
</protein>
<dbReference type="GO" id="GO:0022627">
    <property type="term" value="C:cytosolic small ribosomal subunit"/>
    <property type="evidence" value="ECO:0007669"/>
    <property type="project" value="TreeGrafter"/>
</dbReference>
<dbReference type="Proteomes" id="UP001174934">
    <property type="component" value="Unassembled WGS sequence"/>
</dbReference>
<evidence type="ECO:0000313" key="6">
    <source>
        <dbReference type="EMBL" id="KAK0615758.1"/>
    </source>
</evidence>
<proteinExistence type="inferred from homology"/>
<dbReference type="Pfam" id="PF04758">
    <property type="entry name" value="Ribosomal_S30"/>
    <property type="match status" value="1"/>
</dbReference>
<keyword evidence="3 4" id="KW-0687">Ribonucleoprotein</keyword>
<evidence type="ECO:0000256" key="3">
    <source>
        <dbReference type="ARBA" id="ARBA00023274"/>
    </source>
</evidence>
<feature type="compositionally biased region" description="Basic residues" evidence="5">
    <location>
        <begin position="28"/>
        <end position="38"/>
    </location>
</feature>
<gene>
    <name evidence="6" type="ORF">B0T17DRAFT_619375</name>
</gene>
<evidence type="ECO:0000256" key="1">
    <source>
        <dbReference type="ARBA" id="ARBA00008450"/>
    </source>
</evidence>
<dbReference type="PANTHER" id="PTHR12650">
    <property type="entry name" value="40S RIBOSOMAL PROTEIN S30/UBIQUITIN-LIKE PROTEIN FUBI"/>
    <property type="match status" value="1"/>
</dbReference>
<dbReference type="GO" id="GO:0003735">
    <property type="term" value="F:structural constituent of ribosome"/>
    <property type="evidence" value="ECO:0007669"/>
    <property type="project" value="UniProtKB-UniRule"/>
</dbReference>
<dbReference type="AlphaFoldDB" id="A0AA40BW12"/>
<name>A0AA40BW12_9PEZI</name>
<reference evidence="6" key="1">
    <citation type="submission" date="2023-06" db="EMBL/GenBank/DDBJ databases">
        <title>Genome-scale phylogeny and comparative genomics of the fungal order Sordariales.</title>
        <authorList>
            <consortium name="Lawrence Berkeley National Laboratory"/>
            <person name="Hensen N."/>
            <person name="Bonometti L."/>
            <person name="Westerberg I."/>
            <person name="Brannstrom I.O."/>
            <person name="Guillou S."/>
            <person name="Cros-Aarteil S."/>
            <person name="Calhoun S."/>
            <person name="Haridas S."/>
            <person name="Kuo A."/>
            <person name="Mondo S."/>
            <person name="Pangilinan J."/>
            <person name="Riley R."/>
            <person name="LaButti K."/>
            <person name="Andreopoulos B."/>
            <person name="Lipzen A."/>
            <person name="Chen C."/>
            <person name="Yanf M."/>
            <person name="Daum C."/>
            <person name="Ng V."/>
            <person name="Clum A."/>
            <person name="Steindorff A."/>
            <person name="Ohm R."/>
            <person name="Martin F."/>
            <person name="Silar P."/>
            <person name="Natvig D."/>
            <person name="Lalanne C."/>
            <person name="Gautier V."/>
            <person name="Ament-velasquez S.L."/>
            <person name="Kruys A."/>
            <person name="Hutchinson M.I."/>
            <person name="Powell A.J."/>
            <person name="Barry K."/>
            <person name="Miller A.N."/>
            <person name="Grigoriev I.V."/>
            <person name="Debuchy R."/>
            <person name="Gladieux P."/>
            <person name="Thoren M.H."/>
            <person name="Johannesson H."/>
        </authorList>
    </citation>
    <scope>NUCLEOTIDE SEQUENCE</scope>
    <source>
        <strain evidence="6">SMH3391-2</strain>
    </source>
</reference>
<evidence type="ECO:0000256" key="2">
    <source>
        <dbReference type="ARBA" id="ARBA00022980"/>
    </source>
</evidence>
<dbReference type="EMBL" id="JAULSR010000006">
    <property type="protein sequence ID" value="KAK0615758.1"/>
    <property type="molecule type" value="Genomic_DNA"/>
</dbReference>
<sequence length="63" mass="6914">MGKVHGSLARAGKVKSQTPKVDKTEKKKSPKGRAKKRHTYVRRFVNVTLTGGKRKMNPNPGAA</sequence>
<evidence type="ECO:0000256" key="5">
    <source>
        <dbReference type="SAM" id="MobiDB-lite"/>
    </source>
</evidence>
<dbReference type="GO" id="GO:0006412">
    <property type="term" value="P:translation"/>
    <property type="evidence" value="ECO:0007669"/>
    <property type="project" value="InterPro"/>
</dbReference>
<evidence type="ECO:0000313" key="7">
    <source>
        <dbReference type="Proteomes" id="UP001174934"/>
    </source>
</evidence>
<keyword evidence="7" id="KW-1185">Reference proteome</keyword>
<comment type="similarity">
    <text evidence="1 4">Belongs to the eukaryotic ribosomal protein eS30 family.</text>
</comment>
<accession>A0AA40BW12</accession>
<dbReference type="InterPro" id="IPR006846">
    <property type="entry name" value="Ribosomal_eS30"/>
</dbReference>
<feature type="region of interest" description="Disordered" evidence="5">
    <location>
        <begin position="1"/>
        <end position="38"/>
    </location>
</feature>
<organism evidence="6 7">
    <name type="scientific">Bombardia bombarda</name>
    <dbReference type="NCBI Taxonomy" id="252184"/>
    <lineage>
        <taxon>Eukaryota</taxon>
        <taxon>Fungi</taxon>
        <taxon>Dikarya</taxon>
        <taxon>Ascomycota</taxon>
        <taxon>Pezizomycotina</taxon>
        <taxon>Sordariomycetes</taxon>
        <taxon>Sordariomycetidae</taxon>
        <taxon>Sordariales</taxon>
        <taxon>Lasiosphaeriaceae</taxon>
        <taxon>Bombardia</taxon>
    </lineage>
</organism>